<keyword evidence="1" id="KW-0472">Membrane</keyword>
<evidence type="ECO:0000256" key="1">
    <source>
        <dbReference type="SAM" id="Phobius"/>
    </source>
</evidence>
<keyword evidence="1" id="KW-1133">Transmembrane helix</keyword>
<evidence type="ECO:0000313" key="2">
    <source>
        <dbReference type="EMBL" id="VUX45419.1"/>
    </source>
</evidence>
<evidence type="ECO:0008006" key="4">
    <source>
        <dbReference type="Google" id="ProtNLM"/>
    </source>
</evidence>
<dbReference type="AlphaFoldDB" id="A0A564WBB2"/>
<comment type="caution">
    <text evidence="2">The sequence shown here is derived from an EMBL/GenBank/DDBJ whole genome shotgun (WGS) entry which is preliminary data.</text>
</comment>
<keyword evidence="3" id="KW-1185">Reference proteome</keyword>
<protein>
    <recommendedName>
        <fullName evidence="4">DUF2946 domain-containing protein</fullName>
    </recommendedName>
</protein>
<keyword evidence="1" id="KW-0812">Transmembrane</keyword>
<reference evidence="2" key="1">
    <citation type="submission" date="2018-11" db="EMBL/GenBank/DDBJ databases">
        <authorList>
            <person name="Onetto C."/>
        </authorList>
    </citation>
    <scope>NUCLEOTIDE SEQUENCE [LARGE SCALE GENOMIC DNA]</scope>
</reference>
<gene>
    <name evidence="2" type="ORF">DF3PA_120021</name>
</gene>
<proteinExistence type="predicted"/>
<dbReference type="Proteomes" id="UP000326641">
    <property type="component" value="Unassembled WGS sequence"/>
</dbReference>
<accession>A0A564WBB2</accession>
<name>A0A564WBB2_9PROT</name>
<dbReference type="EMBL" id="UXAT02000004">
    <property type="protein sequence ID" value="VUX45419.1"/>
    <property type="molecule type" value="Genomic_DNA"/>
</dbReference>
<feature type="transmembrane region" description="Helical" evidence="1">
    <location>
        <begin position="33"/>
        <end position="54"/>
    </location>
</feature>
<evidence type="ECO:0000313" key="3">
    <source>
        <dbReference type="Proteomes" id="UP000326641"/>
    </source>
</evidence>
<organism evidence="2 3">
    <name type="scientific">Candidatus Defluviicoccus seviourii</name>
    <dbReference type="NCBI Taxonomy" id="2565273"/>
    <lineage>
        <taxon>Bacteria</taxon>
        <taxon>Pseudomonadati</taxon>
        <taxon>Pseudomonadota</taxon>
        <taxon>Alphaproteobacteria</taxon>
        <taxon>Rhodospirillales</taxon>
        <taxon>Rhodospirillaceae</taxon>
        <taxon>Defluviicoccus</taxon>
    </lineage>
</organism>
<sequence length="146" mass="15041">MNAGAQAAKMLAMTGRGIIHSGANRRGRGWQHAAAGTVLAALALFVHVLVPVLFGPHMVQPRLAGFEVAAHCTAGPSSQDPQRSRPKPQDCPICRHVASAAAASVPALIAAEPAALLSAVVPRSPVRQVRFGDRSGSARPRAPPIG</sequence>